<evidence type="ECO:0000313" key="3">
    <source>
        <dbReference type="Proteomes" id="UP000016924"/>
    </source>
</evidence>
<gene>
    <name evidence="2" type="ORF">W97_03959</name>
</gene>
<keyword evidence="1" id="KW-0472">Membrane</keyword>
<evidence type="ECO:0000256" key="1">
    <source>
        <dbReference type="SAM" id="Phobius"/>
    </source>
</evidence>
<dbReference type="HOGENOM" id="CLU_129944_0_0_1"/>
<dbReference type="RefSeq" id="XP_007780043.1">
    <property type="nucleotide sequence ID" value="XM_007781853.1"/>
</dbReference>
<name>R7YSV3_CONA1</name>
<dbReference type="OrthoDB" id="4502040at2759"/>
<dbReference type="eggNOG" id="ENOG502SVIQ">
    <property type="taxonomic scope" value="Eukaryota"/>
</dbReference>
<keyword evidence="3" id="KW-1185">Reference proteome</keyword>
<evidence type="ECO:0008006" key="4">
    <source>
        <dbReference type="Google" id="ProtNLM"/>
    </source>
</evidence>
<organism evidence="2 3">
    <name type="scientific">Coniosporium apollinis (strain CBS 100218)</name>
    <name type="common">Rock-inhabiting black yeast</name>
    <dbReference type="NCBI Taxonomy" id="1168221"/>
    <lineage>
        <taxon>Eukaryota</taxon>
        <taxon>Fungi</taxon>
        <taxon>Dikarya</taxon>
        <taxon>Ascomycota</taxon>
        <taxon>Pezizomycotina</taxon>
        <taxon>Dothideomycetes</taxon>
        <taxon>Dothideomycetes incertae sedis</taxon>
        <taxon>Coniosporium</taxon>
    </lineage>
</organism>
<dbReference type="AlphaFoldDB" id="R7YSV3"/>
<accession>R7YSV3</accession>
<dbReference type="Proteomes" id="UP000016924">
    <property type="component" value="Unassembled WGS sequence"/>
</dbReference>
<feature type="transmembrane region" description="Helical" evidence="1">
    <location>
        <begin position="53"/>
        <end position="72"/>
    </location>
</feature>
<dbReference type="OMA" id="WDMVNAL"/>
<protein>
    <recommendedName>
        <fullName evidence="4">Ergosterol biosynthesis protein</fullName>
    </recommendedName>
</protein>
<reference evidence="3" key="1">
    <citation type="submission" date="2012-06" db="EMBL/GenBank/DDBJ databases">
        <title>The genome sequence of Coniosporium apollinis CBS 100218.</title>
        <authorList>
            <consortium name="The Broad Institute Genome Sequencing Platform"/>
            <person name="Cuomo C."/>
            <person name="Gorbushina A."/>
            <person name="Noack S."/>
            <person name="Walker B."/>
            <person name="Young S.K."/>
            <person name="Zeng Q."/>
            <person name="Gargeya S."/>
            <person name="Fitzgerald M."/>
            <person name="Haas B."/>
            <person name="Abouelleil A."/>
            <person name="Alvarado L."/>
            <person name="Arachchi H.M."/>
            <person name="Berlin A.M."/>
            <person name="Chapman S.B."/>
            <person name="Goldberg J."/>
            <person name="Griggs A."/>
            <person name="Gujja S."/>
            <person name="Hansen M."/>
            <person name="Howarth C."/>
            <person name="Imamovic A."/>
            <person name="Larimer J."/>
            <person name="McCowan C."/>
            <person name="Montmayeur A."/>
            <person name="Murphy C."/>
            <person name="Neiman D."/>
            <person name="Pearson M."/>
            <person name="Priest M."/>
            <person name="Roberts A."/>
            <person name="Saif S."/>
            <person name="Shea T."/>
            <person name="Sisk P."/>
            <person name="Sykes S."/>
            <person name="Wortman J."/>
            <person name="Nusbaum C."/>
            <person name="Birren B."/>
        </authorList>
    </citation>
    <scope>NUCLEOTIDE SEQUENCE [LARGE SCALE GENOMIC DNA]</scope>
    <source>
        <strain evidence="3">CBS 100218</strain>
    </source>
</reference>
<feature type="transmembrane region" description="Helical" evidence="1">
    <location>
        <begin position="84"/>
        <end position="101"/>
    </location>
</feature>
<proteinExistence type="predicted"/>
<dbReference type="STRING" id="1168221.R7YSV3"/>
<feature type="transmembrane region" description="Helical" evidence="1">
    <location>
        <begin position="108"/>
        <end position="125"/>
    </location>
</feature>
<dbReference type="EMBL" id="JH767570">
    <property type="protein sequence ID" value="EON64726.1"/>
    <property type="molecule type" value="Genomic_DNA"/>
</dbReference>
<keyword evidence="1" id="KW-1133">Transmembrane helix</keyword>
<sequence length="126" mass="13694">MATPQTLFKTAAILNAIFVPAHIVFGLTDVHPAINSIPSTPQHRIGQRGAQNCYNYVNASLLVAALLNWQWARTGGPQTREEMAVFWTILGIGLWSGLRYVQVGEFKPLGCLVLAPACSVAALFML</sequence>
<dbReference type="GeneID" id="19901270"/>
<keyword evidence="1" id="KW-0812">Transmembrane</keyword>
<evidence type="ECO:0000313" key="2">
    <source>
        <dbReference type="EMBL" id="EON64726.1"/>
    </source>
</evidence>